<comment type="caution">
    <text evidence="1">The sequence shown here is derived from an EMBL/GenBank/DDBJ whole genome shotgun (WGS) entry which is preliminary data.</text>
</comment>
<sequence length="109" mass="12745">MSDVKVAWIIGTNPVSQRRIRERGYKIRLFKSDRQMMNSFDEYPDLIIFSEAEIKDFTILFKIREFFPGVVILSLPPEPVEVKSTVQVLKPLAESMDRLIDAIRKIEDE</sequence>
<evidence type="ECO:0000313" key="1">
    <source>
        <dbReference type="EMBL" id="RAV98660.1"/>
    </source>
</evidence>
<organism evidence="1 2">
    <name type="scientific">Pseudochryseolinea flava</name>
    <dbReference type="NCBI Taxonomy" id="2059302"/>
    <lineage>
        <taxon>Bacteria</taxon>
        <taxon>Pseudomonadati</taxon>
        <taxon>Bacteroidota</taxon>
        <taxon>Cytophagia</taxon>
        <taxon>Cytophagales</taxon>
        <taxon>Fulvivirgaceae</taxon>
        <taxon>Pseudochryseolinea</taxon>
    </lineage>
</organism>
<dbReference type="RefSeq" id="WP_112749336.1">
    <property type="nucleotide sequence ID" value="NZ_QMFY01000016.1"/>
</dbReference>
<name>A0A364XXZ8_9BACT</name>
<evidence type="ECO:0000313" key="2">
    <source>
        <dbReference type="Proteomes" id="UP000251889"/>
    </source>
</evidence>
<proteinExistence type="predicted"/>
<accession>A0A364XXZ8</accession>
<protein>
    <submittedName>
        <fullName evidence="1">Uncharacterized protein</fullName>
    </submittedName>
</protein>
<keyword evidence="2" id="KW-1185">Reference proteome</keyword>
<dbReference type="EMBL" id="QMFY01000016">
    <property type="protein sequence ID" value="RAV98660.1"/>
    <property type="molecule type" value="Genomic_DNA"/>
</dbReference>
<dbReference type="AlphaFoldDB" id="A0A364XXZ8"/>
<reference evidence="1 2" key="1">
    <citation type="submission" date="2018-06" db="EMBL/GenBank/DDBJ databases">
        <title>Chryseolinea flavus sp. nov., a member of the phylum Bacteroidetes isolated from soil.</title>
        <authorList>
            <person name="Li Y."/>
            <person name="Wang J."/>
        </authorList>
    </citation>
    <scope>NUCLEOTIDE SEQUENCE [LARGE SCALE GENOMIC DNA]</scope>
    <source>
        <strain evidence="1 2">SDU1-6</strain>
    </source>
</reference>
<dbReference type="Proteomes" id="UP000251889">
    <property type="component" value="Unassembled WGS sequence"/>
</dbReference>
<gene>
    <name evidence="1" type="ORF">DQQ10_23285</name>
</gene>